<evidence type="ECO:0008006" key="3">
    <source>
        <dbReference type="Google" id="ProtNLM"/>
    </source>
</evidence>
<evidence type="ECO:0000313" key="2">
    <source>
        <dbReference type="Proteomes" id="UP000424673"/>
    </source>
</evidence>
<dbReference type="Proteomes" id="UP000424673">
    <property type="component" value="Chromosome"/>
</dbReference>
<organism evidence="1 2">
    <name type="scientific">Methylocystis rosea</name>
    <dbReference type="NCBI Taxonomy" id="173366"/>
    <lineage>
        <taxon>Bacteria</taxon>
        <taxon>Pseudomonadati</taxon>
        <taxon>Pseudomonadota</taxon>
        <taxon>Alphaproteobacteria</taxon>
        <taxon>Hyphomicrobiales</taxon>
        <taxon>Methylocystaceae</taxon>
        <taxon>Methylocystis</taxon>
    </lineage>
</organism>
<dbReference type="RefSeq" id="WP_154450691.1">
    <property type="nucleotide sequence ID" value="NZ_CP044328.1"/>
</dbReference>
<gene>
    <name evidence="1" type="ORF">F7D13_01095</name>
</gene>
<proteinExistence type="predicted"/>
<keyword evidence="2" id="KW-1185">Reference proteome</keyword>
<accession>A0ABX6EFK7</accession>
<name>A0ABX6EFK7_9HYPH</name>
<reference evidence="2" key="1">
    <citation type="submission" date="2019-09" db="EMBL/GenBank/DDBJ databases">
        <title>Isolation and complete genome sequencing of Methylocystis species.</title>
        <authorList>
            <person name="Rumah B.L."/>
            <person name="Stead C.E."/>
            <person name="Stevens B.C."/>
            <person name="Minton N.P."/>
            <person name="Grosse-Honebrink A."/>
            <person name="Zhang Y."/>
        </authorList>
    </citation>
    <scope>NUCLEOTIDE SEQUENCE [LARGE SCALE GENOMIC DNA]</scope>
    <source>
        <strain evidence="2">BRCS1</strain>
    </source>
</reference>
<dbReference type="EMBL" id="CP044328">
    <property type="protein sequence ID" value="QGM92733.1"/>
    <property type="molecule type" value="Genomic_DNA"/>
</dbReference>
<protein>
    <recommendedName>
        <fullName evidence="3">Glycosyl hydrolases family 2 sugar binding domain-containing protein</fullName>
    </recommendedName>
</protein>
<reference evidence="1 2" key="2">
    <citation type="journal article" date="2021" name="AMB Express">
        <title>Isolation and characterisation of Methylocystis spp. for poly-3-hydroxybutyrate production using waste methane feedstocks.</title>
        <authorList>
            <person name="Rumah B.L."/>
            <person name="Stead C.E."/>
            <person name="Claxton Stevens B.H."/>
            <person name="Minton N.P."/>
            <person name="Grosse-Honebrink A."/>
            <person name="Zhang Y."/>
        </authorList>
    </citation>
    <scope>NUCLEOTIDE SEQUENCE [LARGE SCALE GENOMIC DNA]</scope>
    <source>
        <strain evidence="1 2">BRCS1</strain>
    </source>
</reference>
<evidence type="ECO:0000313" key="1">
    <source>
        <dbReference type="EMBL" id="QGM92733.1"/>
    </source>
</evidence>
<sequence length="142" mass="16000">MPSIPFSVQFGSSGDYKLWASEGWMHDANDRQHTWAGHVAKLRFMMEYTKSDLQLEIDVIPLQARGVEQEIHVFVNGAFVAFWPIANPGIQTARIEAMFLERNDCLITFLMPKASCPRLLGLSQDERTLSVAFRSLSLNLAG</sequence>